<dbReference type="SMART" id="SM00471">
    <property type="entry name" value="HDc"/>
    <property type="match status" value="1"/>
</dbReference>
<dbReference type="InterPro" id="IPR003607">
    <property type="entry name" value="HD/PDEase_dom"/>
</dbReference>
<dbReference type="SUPFAM" id="SSF109604">
    <property type="entry name" value="HD-domain/PDEase-like"/>
    <property type="match status" value="1"/>
</dbReference>
<evidence type="ECO:0000313" key="2">
    <source>
        <dbReference type="EMBL" id="ATS92437.1"/>
    </source>
</evidence>
<dbReference type="Gene3D" id="1.10.3210.10">
    <property type="entry name" value="Hypothetical protein af1432"/>
    <property type="match status" value="1"/>
</dbReference>
<dbReference type="Pfam" id="PF12917">
    <property type="entry name" value="YfbR-like"/>
    <property type="match status" value="1"/>
</dbReference>
<gene>
    <name evidence="2" type="ORF">PGT2_g00019</name>
</gene>
<accession>A0A2D2W2R9</accession>
<name>A0A2D2W2R9_9CAUD</name>
<keyword evidence="3" id="KW-1185">Reference proteome</keyword>
<dbReference type="EMBL" id="MG201401">
    <property type="protein sequence ID" value="ATS92437.1"/>
    <property type="molecule type" value="Genomic_DNA"/>
</dbReference>
<sequence>MIDTVVLTASGQYVNILAPTEDEIDIHDIAHALANINRFNGHTAVPYTVAEHSLRCSALLKAWGYTPSSQLAGLLHDATEAYIGDVATPLKQLLPEFRVIEKNLEKVIEKKFDIIINDRPEVHYADLQLLASERKYLMPETPEYVWEIIDGIGPTTYSTVTGNNPKWGGRTHKELVGWFIKRFEQLINEVHNVKN</sequence>
<reference evidence="2 3" key="1">
    <citation type="submission" date="2017-10" db="EMBL/GenBank/DDBJ databases">
        <title>Complete genome sequence of Escherichia coli bacteriophage PGT2.</title>
        <authorList>
            <person name="Kulikov E.E."/>
            <person name="Golomidova A.K."/>
            <person name="Kudryavtseva A.V."/>
            <person name="Letarov A.V."/>
        </authorList>
    </citation>
    <scope>NUCLEOTIDE SEQUENCE [LARGE SCALE GENOMIC DNA]</scope>
</reference>
<evidence type="ECO:0000313" key="3">
    <source>
        <dbReference type="Proteomes" id="UP000240674"/>
    </source>
</evidence>
<organism evidence="2 3">
    <name type="scientific">Escherichia phage PGT2</name>
    <dbReference type="NCBI Taxonomy" id="2047782"/>
    <lineage>
        <taxon>Viruses</taxon>
        <taxon>Duplodnaviria</taxon>
        <taxon>Heunggongvirae</taxon>
        <taxon>Uroviricota</taxon>
        <taxon>Caudoviricetes</taxon>
        <taxon>Autographivirales</taxon>
        <taxon>Autonotataviridae</taxon>
        <taxon>Ermolevavirus</taxon>
        <taxon>Ermolevavirus PGT2</taxon>
    </lineage>
</organism>
<dbReference type="Proteomes" id="UP000240674">
    <property type="component" value="Segment"/>
</dbReference>
<protein>
    <submittedName>
        <fullName evidence="2">Deoxyribonucleoside 5'-monophosphate phosphatase</fullName>
    </submittedName>
</protein>
<evidence type="ECO:0000259" key="1">
    <source>
        <dbReference type="SMART" id="SM00471"/>
    </source>
</evidence>
<proteinExistence type="predicted"/>
<feature type="domain" description="HD/PDEase" evidence="1">
    <location>
        <begin position="45"/>
        <end position="127"/>
    </location>
</feature>